<dbReference type="InterPro" id="IPR048327">
    <property type="entry name" value="Dyp_perox_N"/>
</dbReference>
<evidence type="ECO:0000256" key="4">
    <source>
        <dbReference type="ARBA" id="ARBA00023002"/>
    </source>
</evidence>
<dbReference type="Proteomes" id="UP001243844">
    <property type="component" value="Unassembled WGS sequence"/>
</dbReference>
<evidence type="ECO:0000256" key="7">
    <source>
        <dbReference type="SAM" id="Coils"/>
    </source>
</evidence>
<feature type="domain" description="Dyp-type peroxidase N-terminal" evidence="8">
    <location>
        <begin position="4"/>
        <end position="130"/>
    </location>
</feature>
<dbReference type="GO" id="GO:0046872">
    <property type="term" value="F:metal ion binding"/>
    <property type="evidence" value="ECO:0007669"/>
    <property type="project" value="UniProtKB-KW"/>
</dbReference>
<evidence type="ECO:0000256" key="6">
    <source>
        <dbReference type="ARBA" id="ARBA00025737"/>
    </source>
</evidence>
<evidence type="ECO:0000256" key="2">
    <source>
        <dbReference type="ARBA" id="ARBA00022559"/>
    </source>
</evidence>
<dbReference type="NCBIfam" id="TIGR01413">
    <property type="entry name" value="Dyp_perox_fam"/>
    <property type="match status" value="1"/>
</dbReference>
<dbReference type="EMBL" id="JAVIDL010000001">
    <property type="protein sequence ID" value="MDQ8934156.1"/>
    <property type="molecule type" value="Genomic_DNA"/>
</dbReference>
<dbReference type="RefSeq" id="WP_308980653.1">
    <property type="nucleotide sequence ID" value="NZ_JAVIDL010000001.1"/>
</dbReference>
<evidence type="ECO:0000256" key="3">
    <source>
        <dbReference type="ARBA" id="ARBA00022723"/>
    </source>
</evidence>
<accession>A0AAW8J2B8</accession>
<keyword evidence="3" id="KW-0479">Metal-binding</keyword>
<dbReference type="GO" id="GO:0005829">
    <property type="term" value="C:cytosol"/>
    <property type="evidence" value="ECO:0007669"/>
    <property type="project" value="TreeGrafter"/>
</dbReference>
<dbReference type="Pfam" id="PF20628">
    <property type="entry name" value="Dyp_perox_C"/>
    <property type="match status" value="1"/>
</dbReference>
<dbReference type="InterPro" id="IPR011008">
    <property type="entry name" value="Dimeric_a/b-barrel"/>
</dbReference>
<evidence type="ECO:0000313" key="11">
    <source>
        <dbReference type="Proteomes" id="UP001243844"/>
    </source>
</evidence>
<keyword evidence="7" id="KW-0175">Coiled coil</keyword>
<evidence type="ECO:0000259" key="9">
    <source>
        <dbReference type="Pfam" id="PF20628"/>
    </source>
</evidence>
<proteinExistence type="inferred from homology"/>
<evidence type="ECO:0000256" key="1">
    <source>
        <dbReference type="ARBA" id="ARBA00001970"/>
    </source>
</evidence>
<feature type="domain" description="Dyp-type peroxidase C-terminal" evidence="9">
    <location>
        <begin position="134"/>
        <end position="298"/>
    </location>
</feature>
<dbReference type="PANTHER" id="PTHR30521">
    <property type="entry name" value="DEFERROCHELATASE/PEROXIDASE"/>
    <property type="match status" value="1"/>
</dbReference>
<dbReference type="SUPFAM" id="SSF54909">
    <property type="entry name" value="Dimeric alpha+beta barrel"/>
    <property type="match status" value="1"/>
</dbReference>
<dbReference type="InterPro" id="IPR006314">
    <property type="entry name" value="Dyp_peroxidase"/>
</dbReference>
<comment type="similarity">
    <text evidence="6">Belongs to the DyP-type peroxidase family.</text>
</comment>
<sequence>MTAQSVILPQPSSHARFIVLNLNQLSIEQLKQQLNTLQSTRDRLNGQYRDAEVKLSIAFGPQLWAQLHTAAVPGFKALNAIQGAFNMPAIEADLLIHIASARADLCFALSQSFFTGIEDQIELLDERVCFRYMDSRDLTGFIDGTENPQFPDDRAETALLGQDAGIFADGSFVFAQRYVHDLDKWQRLKVDAQENVIGRSKLESIEMDDETKPNNAHIARVVIEDEAGEEMEILRHSLPYGDGQGEKGLFFIAYTKNLTIIDHMLEHMFGTTGDNIHDRLLHFVSAVDGAYYFAPSQELLDEILAN</sequence>
<dbReference type="PANTHER" id="PTHR30521:SF0">
    <property type="entry name" value="DYP-TYPE PEROXIDASE FAMILY PROTEIN"/>
    <property type="match status" value="1"/>
</dbReference>
<comment type="caution">
    <text evidence="10">The sequence shown here is derived from an EMBL/GenBank/DDBJ whole genome shotgun (WGS) entry which is preliminary data.</text>
</comment>
<evidence type="ECO:0000313" key="10">
    <source>
        <dbReference type="EMBL" id="MDQ8934156.1"/>
    </source>
</evidence>
<keyword evidence="5" id="KW-0408">Iron</keyword>
<feature type="coiled-coil region" evidence="7">
    <location>
        <begin position="20"/>
        <end position="54"/>
    </location>
</feature>
<dbReference type="PROSITE" id="PS51404">
    <property type="entry name" value="DYP_PEROXIDASE"/>
    <property type="match status" value="1"/>
</dbReference>
<reference evidence="10" key="1">
    <citation type="submission" date="2023-08" db="EMBL/GenBank/DDBJ databases">
        <title>Emergence of clinically-relevant ST2 carbapenem-resistant Acinetobacter baumannii strains in hospital sewages in Zhejiang, East of China.</title>
        <authorList>
            <person name="Kaichao C."/>
            <person name="Zhang R."/>
        </authorList>
    </citation>
    <scope>NUCLEOTIDE SEQUENCE</scope>
    <source>
        <strain evidence="10">M-RB-37</strain>
    </source>
</reference>
<dbReference type="InterPro" id="IPR048328">
    <property type="entry name" value="Dyp_perox_C"/>
</dbReference>
<evidence type="ECO:0000259" key="8">
    <source>
        <dbReference type="Pfam" id="PF04261"/>
    </source>
</evidence>
<dbReference type="GO" id="GO:0020037">
    <property type="term" value="F:heme binding"/>
    <property type="evidence" value="ECO:0007669"/>
    <property type="project" value="InterPro"/>
</dbReference>
<protein>
    <submittedName>
        <fullName evidence="10">Dyp-type peroxidase</fullName>
    </submittedName>
</protein>
<name>A0AAW8J2B8_9GAMM</name>
<comment type="cofactor">
    <cofactor evidence="1">
        <name>heme b</name>
        <dbReference type="ChEBI" id="CHEBI:60344"/>
    </cofactor>
</comment>
<dbReference type="AlphaFoldDB" id="A0AAW8J2B8"/>
<gene>
    <name evidence="10" type="ORF">RFH47_00135</name>
</gene>
<dbReference type="GO" id="GO:0004601">
    <property type="term" value="F:peroxidase activity"/>
    <property type="evidence" value="ECO:0007669"/>
    <property type="project" value="UniProtKB-KW"/>
</dbReference>
<evidence type="ECO:0000256" key="5">
    <source>
        <dbReference type="ARBA" id="ARBA00023004"/>
    </source>
</evidence>
<organism evidence="10 11">
    <name type="scientific">Acinetobacter rudis</name>
    <dbReference type="NCBI Taxonomy" id="632955"/>
    <lineage>
        <taxon>Bacteria</taxon>
        <taxon>Pseudomonadati</taxon>
        <taxon>Pseudomonadota</taxon>
        <taxon>Gammaproteobacteria</taxon>
        <taxon>Moraxellales</taxon>
        <taxon>Moraxellaceae</taxon>
        <taxon>Acinetobacter</taxon>
    </lineage>
</organism>
<keyword evidence="4" id="KW-0560">Oxidoreductase</keyword>
<dbReference type="Pfam" id="PF04261">
    <property type="entry name" value="Dyp_perox_N"/>
    <property type="match status" value="1"/>
</dbReference>
<keyword evidence="2 10" id="KW-0575">Peroxidase</keyword>